<comment type="cofactor">
    <cofactor evidence="1 6">
        <name>FAD</name>
        <dbReference type="ChEBI" id="CHEBI:57692"/>
    </cofactor>
</comment>
<evidence type="ECO:0000259" key="8">
    <source>
        <dbReference type="Pfam" id="PF02770"/>
    </source>
</evidence>
<comment type="similarity">
    <text evidence="2 6">Belongs to the acyl-CoA dehydrogenase family.</text>
</comment>
<dbReference type="GO" id="GO:0016627">
    <property type="term" value="F:oxidoreductase activity, acting on the CH-CH group of donors"/>
    <property type="evidence" value="ECO:0007669"/>
    <property type="project" value="InterPro"/>
</dbReference>
<dbReference type="Gene3D" id="1.20.140.10">
    <property type="entry name" value="Butyryl-CoA Dehydrogenase, subunit A, domain 3"/>
    <property type="match status" value="1"/>
</dbReference>
<accession>A0A523W5K0</accession>
<evidence type="ECO:0000256" key="2">
    <source>
        <dbReference type="ARBA" id="ARBA00009347"/>
    </source>
</evidence>
<proteinExistence type="inferred from homology"/>
<dbReference type="GO" id="GO:0005886">
    <property type="term" value="C:plasma membrane"/>
    <property type="evidence" value="ECO:0007669"/>
    <property type="project" value="TreeGrafter"/>
</dbReference>
<dbReference type="Gene3D" id="2.40.110.10">
    <property type="entry name" value="Butyryl-CoA Dehydrogenase, subunit A, domain 2"/>
    <property type="match status" value="1"/>
</dbReference>
<keyword evidence="4 6" id="KW-0274">FAD</keyword>
<dbReference type="Pfam" id="PF00441">
    <property type="entry name" value="Acyl-CoA_dh_1"/>
    <property type="match status" value="1"/>
</dbReference>
<evidence type="ECO:0000256" key="5">
    <source>
        <dbReference type="ARBA" id="ARBA00023002"/>
    </source>
</evidence>
<dbReference type="InterPro" id="IPR037069">
    <property type="entry name" value="AcylCoA_DH/ox_N_sf"/>
</dbReference>
<evidence type="ECO:0000259" key="7">
    <source>
        <dbReference type="Pfam" id="PF00441"/>
    </source>
</evidence>
<dbReference type="InterPro" id="IPR006091">
    <property type="entry name" value="Acyl-CoA_Oxase/DH_mid-dom"/>
</dbReference>
<dbReference type="Proteomes" id="UP000319130">
    <property type="component" value="Unassembled WGS sequence"/>
</dbReference>
<evidence type="ECO:0000256" key="6">
    <source>
        <dbReference type="RuleBase" id="RU362125"/>
    </source>
</evidence>
<dbReference type="InterPro" id="IPR009100">
    <property type="entry name" value="AcylCoA_DH/oxidase_NM_dom_sf"/>
</dbReference>
<feature type="domain" description="Acyl-CoA dehydrogenase/oxidase C-terminal" evidence="7">
    <location>
        <begin position="235"/>
        <end position="386"/>
    </location>
</feature>
<dbReference type="InterPro" id="IPR036250">
    <property type="entry name" value="AcylCo_DH-like_C"/>
</dbReference>
<dbReference type="EMBL" id="SOIZ01000193">
    <property type="protein sequence ID" value="TET62300.1"/>
    <property type="molecule type" value="Genomic_DNA"/>
</dbReference>
<dbReference type="Gene3D" id="1.10.540.10">
    <property type="entry name" value="Acyl-CoA dehydrogenase/oxidase, N-terminal domain"/>
    <property type="match status" value="1"/>
</dbReference>
<organism evidence="10 11">
    <name type="scientific">Aerophobetes bacterium</name>
    <dbReference type="NCBI Taxonomy" id="2030807"/>
    <lineage>
        <taxon>Bacteria</taxon>
        <taxon>Candidatus Aerophobota</taxon>
    </lineage>
</organism>
<dbReference type="Pfam" id="PF02770">
    <property type="entry name" value="Acyl-CoA_dh_M"/>
    <property type="match status" value="1"/>
</dbReference>
<name>A0A523W5K0_UNCAE</name>
<dbReference type="InterPro" id="IPR009075">
    <property type="entry name" value="AcylCo_DH/oxidase_C"/>
</dbReference>
<gene>
    <name evidence="10" type="ORF">E3J48_04405</name>
</gene>
<feature type="domain" description="Acyl-CoA dehydrogenase/oxidase N-terminal" evidence="9">
    <location>
        <begin position="8"/>
        <end position="125"/>
    </location>
</feature>
<dbReference type="PANTHER" id="PTHR43292">
    <property type="entry name" value="ACYL-COA DEHYDROGENASE"/>
    <property type="match status" value="1"/>
</dbReference>
<evidence type="ECO:0000313" key="10">
    <source>
        <dbReference type="EMBL" id="TET62300.1"/>
    </source>
</evidence>
<dbReference type="Pfam" id="PF02771">
    <property type="entry name" value="Acyl-CoA_dh_N"/>
    <property type="match status" value="1"/>
</dbReference>
<dbReference type="AlphaFoldDB" id="A0A523W5K0"/>
<feature type="domain" description="Acyl-CoA oxidase/dehydrogenase middle" evidence="8">
    <location>
        <begin position="132"/>
        <end position="213"/>
    </location>
</feature>
<evidence type="ECO:0008006" key="12">
    <source>
        <dbReference type="Google" id="ProtNLM"/>
    </source>
</evidence>
<evidence type="ECO:0000256" key="4">
    <source>
        <dbReference type="ARBA" id="ARBA00022827"/>
    </source>
</evidence>
<evidence type="ECO:0000259" key="9">
    <source>
        <dbReference type="Pfam" id="PF02771"/>
    </source>
</evidence>
<reference evidence="10 11" key="1">
    <citation type="submission" date="2019-03" db="EMBL/GenBank/DDBJ databases">
        <title>Metabolic potential of uncultured bacteria and archaea associated with petroleum seepage in deep-sea sediments.</title>
        <authorList>
            <person name="Dong X."/>
            <person name="Hubert C."/>
        </authorList>
    </citation>
    <scope>NUCLEOTIDE SEQUENCE [LARGE SCALE GENOMIC DNA]</scope>
    <source>
        <strain evidence="10">E29_bin52</strain>
    </source>
</reference>
<sequence>MNMDFGFTEEQEKLRKEAREFFLNEMPEDFEPDVETMFSLTKEQTDFWMEFQRKTGEKGYLTPGWSRETGGLGLSPIEQGIVEEEWGHTGGSWPNFSGLHIAGPAVQVFGTDEQKKKFLPGIANGTAVWNQAFTEPEAGSDEANQQLRAVEDGDDYILNGQKTFITTYVKPDYIYTLARTADTEPKHRGISLFLVPGDAPGISYSAQGTMGFGTQVNIYYENVRVPKENLLGELNRGFYHAMAVFEFERSGTANPAFGKRSLEEFVQFCRETERNGKPLVEDPEIRKQLAQMAIDIEIQRLIAWEAVWRHSEREKLGPKPYDLSGFYNKIISTQHPETMMNIMGLYGQLRTGSKWAKFAGKIEQRWQKARSVHPAGTLEVNKIVLAGRGLGLPRVPAKFNKQIAESLKEKKK</sequence>
<dbReference type="InterPro" id="IPR013786">
    <property type="entry name" value="AcylCoA_DH/ox_N"/>
</dbReference>
<evidence type="ECO:0000313" key="11">
    <source>
        <dbReference type="Proteomes" id="UP000319130"/>
    </source>
</evidence>
<evidence type="ECO:0000256" key="1">
    <source>
        <dbReference type="ARBA" id="ARBA00001974"/>
    </source>
</evidence>
<dbReference type="SUPFAM" id="SSF47203">
    <property type="entry name" value="Acyl-CoA dehydrogenase C-terminal domain-like"/>
    <property type="match status" value="1"/>
</dbReference>
<dbReference type="InterPro" id="IPR046373">
    <property type="entry name" value="Acyl-CoA_Oxase/DH_mid-dom_sf"/>
</dbReference>
<evidence type="ECO:0000256" key="3">
    <source>
        <dbReference type="ARBA" id="ARBA00022630"/>
    </source>
</evidence>
<protein>
    <recommendedName>
        <fullName evidence="12">Acyl-CoA dehydrogenase</fullName>
    </recommendedName>
</protein>
<dbReference type="InterPro" id="IPR052161">
    <property type="entry name" value="Mycobact_Acyl-CoA_DH"/>
</dbReference>
<dbReference type="SUPFAM" id="SSF56645">
    <property type="entry name" value="Acyl-CoA dehydrogenase NM domain-like"/>
    <property type="match status" value="1"/>
</dbReference>
<keyword evidence="5 6" id="KW-0560">Oxidoreductase</keyword>
<dbReference type="GO" id="GO:0050660">
    <property type="term" value="F:flavin adenine dinucleotide binding"/>
    <property type="evidence" value="ECO:0007669"/>
    <property type="project" value="InterPro"/>
</dbReference>
<keyword evidence="3 6" id="KW-0285">Flavoprotein</keyword>
<dbReference type="PANTHER" id="PTHR43292:SF3">
    <property type="entry name" value="ACYL-COA DEHYDROGENASE FADE29"/>
    <property type="match status" value="1"/>
</dbReference>
<comment type="caution">
    <text evidence="10">The sequence shown here is derived from an EMBL/GenBank/DDBJ whole genome shotgun (WGS) entry which is preliminary data.</text>
</comment>